<sequence length="37" mass="4458">MFAWYDKHPLLGNATTLRAILKREPRTLRAYLEELNR</sequence>
<reference evidence="2" key="2">
    <citation type="submission" date="2019-02" db="EMBL/GenBank/DDBJ databases">
        <title>Granulicella sibirica sp. nov., a psychrotolerant acidobacterium isolated from an organic soil layer in forested tundra, West Siberia.</title>
        <authorList>
            <person name="Oshkin I.Y."/>
            <person name="Kulichevskaya I.S."/>
            <person name="Rijpstra W.I.C."/>
            <person name="Sinninghe Damste J.S."/>
            <person name="Rakitin A.L."/>
            <person name="Ravin N.V."/>
            <person name="Dedysh S.N."/>
        </authorList>
    </citation>
    <scope>NUCLEOTIDE SEQUENCE [LARGE SCALE GENOMIC DNA]</scope>
    <source>
        <strain evidence="2">AF10</strain>
    </source>
</reference>
<accession>A0A4Q0SWA6</accession>
<name>A0A4Q0SWA6_9BACT</name>
<protein>
    <submittedName>
        <fullName evidence="1">Uncharacterized protein</fullName>
    </submittedName>
</protein>
<reference evidence="1 2" key="1">
    <citation type="submission" date="2018-11" db="EMBL/GenBank/DDBJ databases">
        <authorList>
            <person name="Mardanov A.V."/>
            <person name="Ravin N.V."/>
            <person name="Dedysh S.N."/>
        </authorList>
    </citation>
    <scope>NUCLEOTIDE SEQUENCE [LARGE SCALE GENOMIC DNA]</scope>
    <source>
        <strain evidence="1 2">AF10</strain>
    </source>
</reference>
<organism evidence="1 2">
    <name type="scientific">Granulicella sibirica</name>
    <dbReference type="NCBI Taxonomy" id="2479048"/>
    <lineage>
        <taxon>Bacteria</taxon>
        <taxon>Pseudomonadati</taxon>
        <taxon>Acidobacteriota</taxon>
        <taxon>Terriglobia</taxon>
        <taxon>Terriglobales</taxon>
        <taxon>Acidobacteriaceae</taxon>
        <taxon>Granulicella</taxon>
    </lineage>
</organism>
<dbReference type="Proteomes" id="UP000289437">
    <property type="component" value="Unassembled WGS sequence"/>
</dbReference>
<evidence type="ECO:0000313" key="2">
    <source>
        <dbReference type="Proteomes" id="UP000289437"/>
    </source>
</evidence>
<keyword evidence="2" id="KW-1185">Reference proteome</keyword>
<proteinExistence type="predicted"/>
<evidence type="ECO:0000313" key="1">
    <source>
        <dbReference type="EMBL" id="RXH53699.1"/>
    </source>
</evidence>
<gene>
    <name evidence="1" type="ORF">GRAN_0001</name>
</gene>
<dbReference type="AlphaFoldDB" id="A0A4Q0SWA6"/>
<comment type="caution">
    <text evidence="1">The sequence shown here is derived from an EMBL/GenBank/DDBJ whole genome shotgun (WGS) entry which is preliminary data.</text>
</comment>
<dbReference type="EMBL" id="RDSM01000010">
    <property type="protein sequence ID" value="RXH53699.1"/>
    <property type="molecule type" value="Genomic_DNA"/>
</dbReference>